<dbReference type="PANTHER" id="PTHR13224">
    <property type="entry name" value="THYROID HORMONE RECEPTOR-ASSOCIATED PROTEIN-RELATED"/>
    <property type="match status" value="1"/>
</dbReference>
<dbReference type="GeneID" id="34526463"/>
<protein>
    <recommendedName>
        <fullName evidence="3 9">Mediator of RNA polymerase II transcription subunit 16</fullName>
    </recommendedName>
    <alternativeName>
        <fullName evidence="8 9">Mediator complex subunit 16</fullName>
    </alternativeName>
</protein>
<evidence type="ECO:0000256" key="1">
    <source>
        <dbReference type="ARBA" id="ARBA00004123"/>
    </source>
</evidence>
<dbReference type="GO" id="GO:0034605">
    <property type="term" value="P:cellular response to heat"/>
    <property type="evidence" value="ECO:0007669"/>
    <property type="project" value="EnsemblFungi"/>
</dbReference>
<dbReference type="OMA" id="FDTTWLG"/>
<comment type="subcellular location">
    <subcellularLocation>
        <location evidence="1 9">Nucleus</location>
    </subcellularLocation>
</comment>
<dbReference type="HOGENOM" id="CLU_311703_0_0_1"/>
<evidence type="ECO:0000256" key="7">
    <source>
        <dbReference type="ARBA" id="ARBA00023242"/>
    </source>
</evidence>
<feature type="domain" description="Mediator complex subunit Med16 N-terminal" evidence="11">
    <location>
        <begin position="168"/>
        <end position="502"/>
    </location>
</feature>
<keyword evidence="14" id="KW-1185">Reference proteome</keyword>
<dbReference type="GO" id="GO:0032968">
    <property type="term" value="P:positive regulation of transcription elongation by RNA polymerase II"/>
    <property type="evidence" value="ECO:0007669"/>
    <property type="project" value="EnsemblFungi"/>
</dbReference>
<dbReference type="STRING" id="1071383.J7RMG6"/>
<dbReference type="AlphaFoldDB" id="J7RMG6"/>
<feature type="compositionally biased region" description="Polar residues" evidence="10">
    <location>
        <begin position="66"/>
        <end position="77"/>
    </location>
</feature>
<dbReference type="GO" id="GO:0000122">
    <property type="term" value="P:negative regulation of transcription by RNA polymerase II"/>
    <property type="evidence" value="ECO:0007669"/>
    <property type="project" value="EnsemblFungi"/>
</dbReference>
<keyword evidence="7 9" id="KW-0539">Nucleus</keyword>
<evidence type="ECO:0000256" key="5">
    <source>
        <dbReference type="ARBA" id="ARBA00023159"/>
    </source>
</evidence>
<dbReference type="InterPro" id="IPR048338">
    <property type="entry name" value="Mediator_Med16"/>
</dbReference>
<dbReference type="GO" id="GO:0070847">
    <property type="term" value="C:core mediator complex"/>
    <property type="evidence" value="ECO:0007669"/>
    <property type="project" value="EnsemblFungi"/>
</dbReference>
<dbReference type="GO" id="GO:0051123">
    <property type="term" value="P:RNA polymerase II preinitiation complex assembly"/>
    <property type="evidence" value="ECO:0007669"/>
    <property type="project" value="EnsemblFungi"/>
</dbReference>
<reference evidence="13 14" key="1">
    <citation type="journal article" date="2011" name="Proc. Natl. Acad. Sci. U.S.A.">
        <title>Evolutionary erosion of yeast sex chromosomes by mating-type switching accidents.</title>
        <authorList>
            <person name="Gordon J.L."/>
            <person name="Armisen D."/>
            <person name="Proux-Wera E."/>
            <person name="Oheigeartaigh S.S."/>
            <person name="Byrne K.P."/>
            <person name="Wolfe K.H."/>
        </authorList>
    </citation>
    <scope>NUCLEOTIDE SEQUENCE [LARGE SCALE GENOMIC DNA]</scope>
    <source>
        <strain evidence="14">ATCC MYA-139 / BCRC 22969 / CBS 8797 / CCRC 22969 / KCTC 17520 / NBRC 10181 / NCYC 3082</strain>
    </source>
</reference>
<comment type="function">
    <text evidence="9">Component of the Mediator complex, a coactivator involved in the regulated transcription of nearly all RNA polymerase II-dependent genes. Mediator functions as a bridge to convey information from gene-specific regulatory proteins to the basal RNA polymerase II transcription machinery. Mediator is recruited to promoters by direct interactions with regulatory proteins and serves as a scaffold for the assembly of a functional preinitiation complex with RNA polymerase II and the general transcription factors.</text>
</comment>
<dbReference type="eggNOG" id="ENOG502QWAC">
    <property type="taxonomic scope" value="Eukaryota"/>
</dbReference>
<feature type="region of interest" description="Disordered" evidence="10">
    <location>
        <begin position="63"/>
        <end position="85"/>
    </location>
</feature>
<evidence type="ECO:0000256" key="3">
    <source>
        <dbReference type="ARBA" id="ARBA00019614"/>
    </source>
</evidence>
<name>J7RMG6_HUIN7</name>
<dbReference type="Pfam" id="PF11635">
    <property type="entry name" value="Med16_N"/>
    <property type="match status" value="1"/>
</dbReference>
<evidence type="ECO:0000256" key="10">
    <source>
        <dbReference type="SAM" id="MobiDB-lite"/>
    </source>
</evidence>
<evidence type="ECO:0000259" key="11">
    <source>
        <dbReference type="Pfam" id="PF11635"/>
    </source>
</evidence>
<dbReference type="GO" id="GO:0061629">
    <property type="term" value="F:RNA polymerase II-specific DNA-binding transcription factor binding"/>
    <property type="evidence" value="ECO:0007669"/>
    <property type="project" value="EnsemblFungi"/>
</dbReference>
<keyword evidence="5 9" id="KW-0010">Activator</keyword>
<evidence type="ECO:0000313" key="14">
    <source>
        <dbReference type="Proteomes" id="UP000006310"/>
    </source>
</evidence>
<dbReference type="GO" id="GO:0060261">
    <property type="term" value="P:positive regulation of transcription initiation by RNA polymerase II"/>
    <property type="evidence" value="ECO:0007669"/>
    <property type="project" value="EnsemblFungi"/>
</dbReference>
<keyword evidence="6 9" id="KW-0804">Transcription</keyword>
<dbReference type="RefSeq" id="XP_022464994.1">
    <property type="nucleotide sequence ID" value="XM_022608504.1"/>
</dbReference>
<dbReference type="GO" id="GO:0070202">
    <property type="term" value="P:regulation of establishment of protein localization to chromosome"/>
    <property type="evidence" value="ECO:0007669"/>
    <property type="project" value="EnsemblFungi"/>
</dbReference>
<evidence type="ECO:0000256" key="9">
    <source>
        <dbReference type="RuleBase" id="RU364149"/>
    </source>
</evidence>
<dbReference type="Pfam" id="PF20719">
    <property type="entry name" value="Med16_C"/>
    <property type="match status" value="1"/>
</dbReference>
<evidence type="ECO:0000259" key="12">
    <source>
        <dbReference type="Pfam" id="PF20719"/>
    </source>
</evidence>
<evidence type="ECO:0000256" key="4">
    <source>
        <dbReference type="ARBA" id="ARBA00023015"/>
    </source>
</evidence>
<dbReference type="KEGG" id="kng:KNAG_0F00790"/>
<dbReference type="Proteomes" id="UP000006310">
    <property type="component" value="Chromosome 6"/>
</dbReference>
<organism evidence="13 14">
    <name type="scientific">Huiozyma naganishii (strain ATCC MYA-139 / BCRC 22969 / CBS 8797 / KCTC 17520 / NBRC 10181 / NCYC 3082 / Yp74L-3)</name>
    <name type="common">Yeast</name>
    <name type="synonym">Kazachstania naganishii</name>
    <dbReference type="NCBI Taxonomy" id="1071383"/>
    <lineage>
        <taxon>Eukaryota</taxon>
        <taxon>Fungi</taxon>
        <taxon>Dikarya</taxon>
        <taxon>Ascomycota</taxon>
        <taxon>Saccharomycotina</taxon>
        <taxon>Saccharomycetes</taxon>
        <taxon>Saccharomycetales</taxon>
        <taxon>Saccharomycetaceae</taxon>
        <taxon>Huiozyma</taxon>
    </lineage>
</organism>
<evidence type="ECO:0000256" key="6">
    <source>
        <dbReference type="ARBA" id="ARBA00023163"/>
    </source>
</evidence>
<sequence>MSSTLQNKTSWSKNGIIAYGDFESPESNLCITFLETINGVNWRLHPPQRYVIYPQLHETSAVPETATASSPSTLGAGTSTVSNASSKSSASFFYNISSVHWNNWFSLPGDMLAVCDELGNMTMLISGQGPEGISTYDKLTMLFQDNIYKIHNHVMPLSPITKINKNLERKKTKKQYHTTILDFHWISSSKNIIVSQFCALDTTINTYRNKAQQIPPFGVFHPPFMKYACVAVRRNGQIDFWYQFSNSKDHKKITLQLAMSHTQRFKELDWLRFANITPMDKGHCMLVTTYSQLTHTLSFYKLNVSWNANAAKSAVLSDPTLKIQHILTTSINNVDERGNVLELTNLHVVSKSSSSEKDHHPEVILVYHVVGTGESLMKRIRLMHTYLAPDYLSILKPDYWEQQQKQVNGRGNDQSVNPKAPLKTNRYNIRYYSDMILNGKISFLSSEVLDGFVTLYFENGDIQVFNSSDWELETKRLVNQVKEGKFTNIITSVISTGLNFPKLPSLIAVEWINVSPTMSGVILKKHGVATPEFHSISRDDVSDPQNDVVDATAFAFAFVGSIHRQLSTEDLSVAFKTHILKLATNDEKRAAGFIMALMKSIYPFFNVSLGAPRELMEKMVSSRPIQKIMLLQMELGNGLKEEQDIAEMARIVLFLKNVLFSFNGVARNIQFAIEQMNNGNGAGQMNSGKLFQTAFSKQDLIHSLIPIAKWFVKFVAYLMQEVLLLINSSSYKSSSLVFGVFGSKMCRQLILSILTEIKKVVHVISKFPETVYPILNESSNYLKVVLKESPVDFEKFETFLINVNNKLTAVGEDQTPEYKENIINREHSLLVKAEIPEKFANISAFLVAYSKNTLLSNSNAASIYFTDTSGLRISQNEFFVPEVNRLLQPIEEGLVLNSEQLSDKFKNSLAFSQPIYDGITYDKFSEMELNDGKMKRCSRCGCLTRAGYPISHDKTIIPTSYQTKRWPAMYTRFCICSGLLYEV</sequence>
<evidence type="ECO:0000313" key="13">
    <source>
        <dbReference type="EMBL" id="CCK70748.1"/>
    </source>
</evidence>
<dbReference type="EMBL" id="HE978319">
    <property type="protein sequence ID" value="CCK70748.1"/>
    <property type="molecule type" value="Genomic_DNA"/>
</dbReference>
<evidence type="ECO:0000256" key="8">
    <source>
        <dbReference type="ARBA" id="ARBA00032015"/>
    </source>
</evidence>
<dbReference type="GO" id="GO:0016592">
    <property type="term" value="C:mediator complex"/>
    <property type="evidence" value="ECO:0007669"/>
    <property type="project" value="EnsemblFungi"/>
</dbReference>
<comment type="similarity">
    <text evidence="2 9">Belongs to the Mediator complex subunit 16 family.</text>
</comment>
<gene>
    <name evidence="13" type="primary">KNAG0F00790</name>
    <name evidence="9" type="synonym">MED16</name>
    <name evidence="13" type="ordered locus">KNAG_0F00790</name>
</gene>
<evidence type="ECO:0000256" key="2">
    <source>
        <dbReference type="ARBA" id="ARBA00006543"/>
    </source>
</evidence>
<reference evidence="14" key="2">
    <citation type="submission" date="2012-08" db="EMBL/GenBank/DDBJ databases">
        <title>Genome sequence of Kazachstania naganishii.</title>
        <authorList>
            <person name="Gordon J.L."/>
            <person name="Armisen D."/>
            <person name="Proux-Wera E."/>
            <person name="OhEigeartaigh S.S."/>
            <person name="Byrne K.P."/>
            <person name="Wolfe K.H."/>
        </authorList>
    </citation>
    <scope>NUCLEOTIDE SEQUENCE [LARGE SCALE GENOMIC DNA]</scope>
    <source>
        <strain evidence="14">ATCC MYA-139 / BCRC 22969 / CBS 8797 / CCRC 22969 / KCTC 17520 / NBRC 10181 / NCYC 3082</strain>
    </source>
</reference>
<dbReference type="InterPro" id="IPR021665">
    <property type="entry name" value="Mediator_Med16_N"/>
</dbReference>
<dbReference type="OrthoDB" id="4139168at2759"/>
<dbReference type="InterPro" id="IPR048339">
    <property type="entry name" value="Mediator_Med16_C"/>
</dbReference>
<comment type="subunit">
    <text evidence="9">Component of the Mediator complex.</text>
</comment>
<dbReference type="PANTHER" id="PTHR13224:SF6">
    <property type="entry name" value="MEDIATOR OF RNA POLYMERASE II TRANSCRIPTION SUBUNIT 16"/>
    <property type="match status" value="1"/>
</dbReference>
<keyword evidence="4 9" id="KW-0805">Transcription regulation</keyword>
<feature type="domain" description="Mediator complex subunit 16 C-terminal" evidence="12">
    <location>
        <begin position="850"/>
        <end position="982"/>
    </location>
</feature>
<accession>J7RMG6</accession>
<proteinExistence type="inferred from homology"/>